<dbReference type="InterPro" id="IPR028889">
    <property type="entry name" value="USP"/>
</dbReference>
<dbReference type="Gene3D" id="3.90.70.10">
    <property type="entry name" value="Cysteine proteinases"/>
    <property type="match status" value="1"/>
</dbReference>
<evidence type="ECO:0000313" key="1">
    <source>
        <dbReference type="EMBL" id="KAG5447896.1"/>
    </source>
</evidence>
<dbReference type="PANTHER" id="PTHR24006">
    <property type="entry name" value="UBIQUITIN CARBOXYL-TERMINAL HYDROLASE"/>
    <property type="match status" value="1"/>
</dbReference>
<keyword evidence="2" id="KW-1185">Reference proteome</keyword>
<dbReference type="GO" id="GO:0005829">
    <property type="term" value="C:cytosol"/>
    <property type="evidence" value="ECO:0007669"/>
    <property type="project" value="TreeGrafter"/>
</dbReference>
<sequence>MIELPELEDQLIQLRTESHAEFKSTPEKTPSRRRNRRKRSKGSKQSSLDRKSPAGISVGNNATASSEETIQLSNLRPRGFQNYRNCCFLNVCLQTLLHIPSVVRLFRELAAFSSDPSRSIVKSGSLCQLMLDLFKQFIPVPSSVMVNKLNAPGQSGRVELRNDGPTTVRRSDITRFDLGPPLVADEQFLRLLDLSGGFQEDGAECLTRMLSRLHEELGAVNQTGCSPTANGIEDDFSDWIITDRSGKRRPEARKTTLQGGHSRISELFSGVLIARSTVKHGRVPTPRKPTGVSVDELTRQATCVATKEPFFILPLEINDPKVTGIDSSLIRLTEVESVSDYQDVTTGLASNVNRRLGIDRLPPYLLLQLKRFSYTSGSTQLNVGNSTSSSQSGSWTIGKSLKLINVPPELIIPAKLLNHEISFTMDERRYRLRAVIFHVGETAASGHYTVAVRWEDECVATAGHSSSPLSFLYLDDTRACIVRGVESVRLLLSTHRPLDANACIFHPLSKDMAKDITKQPRTPYVVVYESVAYLLNNN</sequence>
<dbReference type="PANTHER" id="PTHR24006:SF687">
    <property type="entry name" value="UBIQUITIN CARBOXYL-TERMINAL HYDROLASE 10"/>
    <property type="match status" value="1"/>
</dbReference>
<dbReference type="GO" id="GO:0005634">
    <property type="term" value="C:nucleus"/>
    <property type="evidence" value="ECO:0007669"/>
    <property type="project" value="TreeGrafter"/>
</dbReference>
<accession>A0A8T1MGB1</accession>
<proteinExistence type="predicted"/>
<dbReference type="InterPro" id="IPR018200">
    <property type="entry name" value="USP_CS"/>
</dbReference>
<gene>
    <name evidence="1" type="ORF">CSKR_200624</name>
</gene>
<dbReference type="Pfam" id="PF00443">
    <property type="entry name" value="UCH"/>
    <property type="match status" value="1"/>
</dbReference>
<dbReference type="EMBL" id="NIRI02000042">
    <property type="protein sequence ID" value="KAG5447896.1"/>
    <property type="molecule type" value="Genomic_DNA"/>
</dbReference>
<dbReference type="InterPro" id="IPR001394">
    <property type="entry name" value="Peptidase_C19_UCH"/>
</dbReference>
<dbReference type="PROSITE" id="PS50235">
    <property type="entry name" value="USP_3"/>
    <property type="match status" value="1"/>
</dbReference>
<reference evidence="1 2" key="1">
    <citation type="journal article" date="2018" name="Biotechnol. Adv.">
        <title>Improved genomic resources and new bioinformatic workflow for the carcinogenic parasite Clonorchis sinensis: Biotechnological implications.</title>
        <authorList>
            <person name="Wang D."/>
            <person name="Korhonen P.K."/>
            <person name="Gasser R.B."/>
            <person name="Young N.D."/>
        </authorList>
    </citation>
    <scope>NUCLEOTIDE SEQUENCE [LARGE SCALE GENOMIC DNA]</scope>
    <source>
        <strain evidence="1">Cs-k2</strain>
    </source>
</reference>
<dbReference type="OrthoDB" id="429671at2759"/>
<dbReference type="GO" id="GO:0016579">
    <property type="term" value="P:protein deubiquitination"/>
    <property type="evidence" value="ECO:0007669"/>
    <property type="project" value="InterPro"/>
</dbReference>
<organism evidence="1 2">
    <name type="scientific">Clonorchis sinensis</name>
    <name type="common">Chinese liver fluke</name>
    <dbReference type="NCBI Taxonomy" id="79923"/>
    <lineage>
        <taxon>Eukaryota</taxon>
        <taxon>Metazoa</taxon>
        <taxon>Spiralia</taxon>
        <taxon>Lophotrochozoa</taxon>
        <taxon>Platyhelminthes</taxon>
        <taxon>Trematoda</taxon>
        <taxon>Digenea</taxon>
        <taxon>Opisthorchiida</taxon>
        <taxon>Opisthorchiata</taxon>
        <taxon>Opisthorchiidae</taxon>
        <taxon>Clonorchis</taxon>
    </lineage>
</organism>
<dbReference type="Proteomes" id="UP000286415">
    <property type="component" value="Unassembled WGS sequence"/>
</dbReference>
<evidence type="ECO:0000313" key="2">
    <source>
        <dbReference type="Proteomes" id="UP000286415"/>
    </source>
</evidence>
<dbReference type="InterPro" id="IPR038765">
    <property type="entry name" value="Papain-like_cys_pep_sf"/>
</dbReference>
<name>A0A8T1MGB1_CLOSI</name>
<reference evidence="1 2" key="2">
    <citation type="journal article" date="2021" name="Genomics">
        <title>High-quality reference genome for Clonorchis sinensis.</title>
        <authorList>
            <person name="Young N.D."/>
            <person name="Stroehlein A.J."/>
            <person name="Kinkar L."/>
            <person name="Wang T."/>
            <person name="Sohn W.M."/>
            <person name="Chang B.C.H."/>
            <person name="Kaur P."/>
            <person name="Weisz D."/>
            <person name="Dudchenko O."/>
            <person name="Aiden E.L."/>
            <person name="Korhonen P.K."/>
            <person name="Gasser R.B."/>
        </authorList>
    </citation>
    <scope>NUCLEOTIDE SEQUENCE [LARGE SCALE GENOMIC DNA]</scope>
    <source>
        <strain evidence="1">Cs-k2</strain>
    </source>
</reference>
<dbReference type="PROSITE" id="PS00973">
    <property type="entry name" value="USP_2"/>
    <property type="match status" value="1"/>
</dbReference>
<dbReference type="CDD" id="cd02257">
    <property type="entry name" value="Peptidase_C19"/>
    <property type="match status" value="1"/>
</dbReference>
<dbReference type="GO" id="GO:0006508">
    <property type="term" value="P:proteolysis"/>
    <property type="evidence" value="ECO:0007669"/>
    <property type="project" value="UniProtKB-KW"/>
</dbReference>
<dbReference type="GO" id="GO:0004843">
    <property type="term" value="F:cysteine-type deubiquitinase activity"/>
    <property type="evidence" value="ECO:0007669"/>
    <property type="project" value="UniProtKB-EC"/>
</dbReference>
<comment type="caution">
    <text evidence="1">The sequence shown here is derived from an EMBL/GenBank/DDBJ whole genome shotgun (WGS) entry which is preliminary data.</text>
</comment>
<keyword evidence="1" id="KW-0378">Hydrolase</keyword>
<protein>
    <submittedName>
        <fullName evidence="1">Ubiquitin carboxyl-terminal hydrolase 10-B</fullName>
    </submittedName>
</protein>
<dbReference type="SUPFAM" id="SSF54001">
    <property type="entry name" value="Cysteine proteinases"/>
    <property type="match status" value="1"/>
</dbReference>
<dbReference type="InterPro" id="IPR050164">
    <property type="entry name" value="Peptidase_C19"/>
</dbReference>